<evidence type="ECO:0000256" key="1">
    <source>
        <dbReference type="ARBA" id="ARBA00023015"/>
    </source>
</evidence>
<dbReference type="EMBL" id="VUYU01000036">
    <property type="protein sequence ID" value="NHZ37945.1"/>
    <property type="molecule type" value="Genomic_DNA"/>
</dbReference>
<sequence>MHKIVILAPHGVIPFDLATACEVFSRVRVPGLPAAYEVIVCGEAPSVAARLFDLHTRFNLSHAGGAHTLIIPGIDDIDAPVSQAVLATIRAAAASGTRIASICSGAFLLAASGVLDGQRATTHWMAASALARRFPTVTVDPNVLFVDNGKVLTSAGAAAGLDLCLHLVRRDYGAAVAADAARAAVMPPERGGGQAQFIVHPEPSSSLALQPVLKWMESQLHRALTLEAIAAHAALSKRTLSRRFLEQTGTSPLQWLLGTRVRRAQYLLETSALSVEQVANATGFGTSAAMRACFSKQVGTSPQHYRQNFRSS</sequence>
<gene>
    <name evidence="4" type="ORF">F0185_30775</name>
</gene>
<evidence type="ECO:0000259" key="3">
    <source>
        <dbReference type="PROSITE" id="PS01124"/>
    </source>
</evidence>
<dbReference type="InterPro" id="IPR052158">
    <property type="entry name" value="INH-QAR"/>
</dbReference>
<keyword evidence="1" id="KW-0805">Transcription regulation</keyword>
<keyword evidence="5" id="KW-1185">Reference proteome</keyword>
<feature type="domain" description="HTH araC/xylS-type" evidence="3">
    <location>
        <begin position="210"/>
        <end position="308"/>
    </location>
</feature>
<dbReference type="Proteomes" id="UP000785613">
    <property type="component" value="Unassembled WGS sequence"/>
</dbReference>
<dbReference type="SUPFAM" id="SSF46689">
    <property type="entry name" value="Homeodomain-like"/>
    <property type="match status" value="2"/>
</dbReference>
<proteinExistence type="predicted"/>
<dbReference type="Gene3D" id="3.40.50.880">
    <property type="match status" value="1"/>
</dbReference>
<dbReference type="RefSeq" id="WP_167231994.1">
    <property type="nucleotide sequence ID" value="NZ_VUYU01000036.1"/>
</dbReference>
<dbReference type="Pfam" id="PF12833">
    <property type="entry name" value="HTH_18"/>
    <property type="match status" value="1"/>
</dbReference>
<dbReference type="Gene3D" id="1.10.10.60">
    <property type="entry name" value="Homeodomain-like"/>
    <property type="match status" value="1"/>
</dbReference>
<dbReference type="SUPFAM" id="SSF52317">
    <property type="entry name" value="Class I glutamine amidotransferase-like"/>
    <property type="match status" value="1"/>
</dbReference>
<dbReference type="Pfam" id="PF01965">
    <property type="entry name" value="DJ-1_PfpI"/>
    <property type="match status" value="1"/>
</dbReference>
<organism evidence="4 5">
    <name type="scientific">Massilia rubra</name>
    <dbReference type="NCBI Taxonomy" id="2607910"/>
    <lineage>
        <taxon>Bacteria</taxon>
        <taxon>Pseudomonadati</taxon>
        <taxon>Pseudomonadota</taxon>
        <taxon>Betaproteobacteria</taxon>
        <taxon>Burkholderiales</taxon>
        <taxon>Oxalobacteraceae</taxon>
        <taxon>Telluria group</taxon>
        <taxon>Massilia</taxon>
    </lineage>
</organism>
<comment type="caution">
    <text evidence="4">The sequence shown here is derived from an EMBL/GenBank/DDBJ whole genome shotgun (WGS) entry which is preliminary data.</text>
</comment>
<dbReference type="InterPro" id="IPR002818">
    <property type="entry name" value="DJ-1/PfpI"/>
</dbReference>
<reference evidence="4 5" key="1">
    <citation type="submission" date="2019-09" db="EMBL/GenBank/DDBJ databases">
        <title>Taxonomy of Antarctic Massilia spp.: description of Massilia rubra sp. nov., Massilia aquatica sp. nov., Massilia mucilaginosa sp. nov., Massilia frigida sp. nov. isolated from streams, lakes and regoliths.</title>
        <authorList>
            <person name="Holochova P."/>
            <person name="Sedlacek I."/>
            <person name="Kralova S."/>
            <person name="Maslanova I."/>
            <person name="Busse H.-J."/>
            <person name="Stankova E."/>
            <person name="Vrbovska V."/>
            <person name="Kovarovic V."/>
            <person name="Bartak M."/>
            <person name="Svec P."/>
            <person name="Pantucek R."/>
        </authorList>
    </citation>
    <scope>NUCLEOTIDE SEQUENCE [LARGE SCALE GENOMIC DNA]</scope>
    <source>
        <strain evidence="4 5">CCM 8692</strain>
    </source>
</reference>
<evidence type="ECO:0000313" key="5">
    <source>
        <dbReference type="Proteomes" id="UP000785613"/>
    </source>
</evidence>
<dbReference type="InterPro" id="IPR018060">
    <property type="entry name" value="HTH_AraC"/>
</dbReference>
<name>A0ABX0LYL6_9BURK</name>
<protein>
    <submittedName>
        <fullName evidence="4">Helix-turn-helix domain-containing protein</fullName>
    </submittedName>
</protein>
<dbReference type="InterPro" id="IPR029062">
    <property type="entry name" value="Class_I_gatase-like"/>
</dbReference>
<dbReference type="CDD" id="cd03137">
    <property type="entry name" value="GATase1_AraC_1"/>
    <property type="match status" value="1"/>
</dbReference>
<dbReference type="PANTHER" id="PTHR43130:SF3">
    <property type="entry name" value="HTH-TYPE TRANSCRIPTIONAL REGULATOR RV1931C"/>
    <property type="match status" value="1"/>
</dbReference>
<dbReference type="InterPro" id="IPR009057">
    <property type="entry name" value="Homeodomain-like_sf"/>
</dbReference>
<dbReference type="PANTHER" id="PTHR43130">
    <property type="entry name" value="ARAC-FAMILY TRANSCRIPTIONAL REGULATOR"/>
    <property type="match status" value="1"/>
</dbReference>
<accession>A0ABX0LYL6</accession>
<evidence type="ECO:0000313" key="4">
    <source>
        <dbReference type="EMBL" id="NHZ37945.1"/>
    </source>
</evidence>
<dbReference type="SMART" id="SM00342">
    <property type="entry name" value="HTH_ARAC"/>
    <property type="match status" value="1"/>
</dbReference>
<dbReference type="PROSITE" id="PS01124">
    <property type="entry name" value="HTH_ARAC_FAMILY_2"/>
    <property type="match status" value="1"/>
</dbReference>
<keyword evidence="2" id="KW-0804">Transcription</keyword>
<evidence type="ECO:0000256" key="2">
    <source>
        <dbReference type="ARBA" id="ARBA00023163"/>
    </source>
</evidence>